<proteinExistence type="predicted"/>
<accession>A0A6J4KGW9</accession>
<gene>
    <name evidence="2" type="ORF">AVDCRST_MAG07-81</name>
</gene>
<feature type="compositionally biased region" description="Basic residues" evidence="1">
    <location>
        <begin position="124"/>
        <end position="137"/>
    </location>
</feature>
<name>A0A6J4KGW9_9ACTN</name>
<feature type="compositionally biased region" description="Basic residues" evidence="1">
    <location>
        <begin position="271"/>
        <end position="282"/>
    </location>
</feature>
<feature type="compositionally biased region" description="Low complexity" evidence="1">
    <location>
        <begin position="223"/>
        <end position="232"/>
    </location>
</feature>
<feature type="compositionally biased region" description="Basic residues" evidence="1">
    <location>
        <begin position="292"/>
        <end position="321"/>
    </location>
</feature>
<feature type="compositionally biased region" description="Basic residues" evidence="1">
    <location>
        <begin position="72"/>
        <end position="83"/>
    </location>
</feature>
<feature type="non-terminal residue" evidence="2">
    <location>
        <position position="321"/>
    </location>
</feature>
<feature type="compositionally biased region" description="Basic and acidic residues" evidence="1">
    <location>
        <begin position="108"/>
        <end position="118"/>
    </location>
</feature>
<protein>
    <submittedName>
        <fullName evidence="2">1,2-phenylacetyl-CoA epoxidase, subunit A</fullName>
        <ecNumber evidence="2">1.14.13.149</ecNumber>
    </submittedName>
</protein>
<feature type="compositionally biased region" description="Basic and acidic residues" evidence="1">
    <location>
        <begin position="244"/>
        <end position="270"/>
    </location>
</feature>
<dbReference type="EMBL" id="CADCUB010000008">
    <property type="protein sequence ID" value="CAA9305806.1"/>
    <property type="molecule type" value="Genomic_DNA"/>
</dbReference>
<reference evidence="2" key="1">
    <citation type="submission" date="2020-02" db="EMBL/GenBank/DDBJ databases">
        <authorList>
            <person name="Meier V. D."/>
        </authorList>
    </citation>
    <scope>NUCLEOTIDE SEQUENCE</scope>
    <source>
        <strain evidence="2">AVDCRST_MAG07</strain>
    </source>
</reference>
<evidence type="ECO:0000313" key="2">
    <source>
        <dbReference type="EMBL" id="CAA9305806.1"/>
    </source>
</evidence>
<sequence>GSGPDAEHGRARARVPGRRRRGRPHRAARLDARGLPPHAGAPDRPARALRDHRHAARGQLDHARAVAAPQVHPRRQGAGRGRPRALPLQRRRDARRRPRGAARPAAHRPPEVLHDLQLPDHVVGRRRGDRVARRRRRDHEPGAADPLLVRPLRARDGPGLQGGVLPPAAGLRGDERARPGHPGPAPDGAGRARPVVVALADDVRALRHRLAQQRALDGLGDQALQQRRAAPALRRRHRAAGRAPRADRARPRPAVRRGDRALRLRRDRLDRVRHRHARRRAVQPRAPGAPRRGARGRRLGPRGRGGLRRQAGRTRRPRGGV</sequence>
<feature type="region of interest" description="Disordered" evidence="1">
    <location>
        <begin position="221"/>
        <end position="321"/>
    </location>
</feature>
<dbReference type="GO" id="GO:0097266">
    <property type="term" value="F:phenylacetyl-CoA 1,2-epoxidase activity"/>
    <property type="evidence" value="ECO:0007669"/>
    <property type="project" value="UniProtKB-EC"/>
</dbReference>
<organism evidence="2">
    <name type="scientific">uncultured Frankineae bacterium</name>
    <dbReference type="NCBI Taxonomy" id="437475"/>
    <lineage>
        <taxon>Bacteria</taxon>
        <taxon>Bacillati</taxon>
        <taxon>Actinomycetota</taxon>
        <taxon>Actinomycetes</taxon>
        <taxon>Frankiales</taxon>
        <taxon>environmental samples</taxon>
    </lineage>
</organism>
<keyword evidence="2" id="KW-0560">Oxidoreductase</keyword>
<feature type="region of interest" description="Disordered" evidence="1">
    <location>
        <begin position="1"/>
        <end position="193"/>
    </location>
</feature>
<dbReference type="AlphaFoldDB" id="A0A6J4KGW9"/>
<feature type="non-terminal residue" evidence="2">
    <location>
        <position position="1"/>
    </location>
</feature>
<dbReference type="EC" id="1.14.13.149" evidence="2"/>
<feature type="compositionally biased region" description="Basic residues" evidence="1">
    <location>
        <begin position="11"/>
        <end position="27"/>
    </location>
</feature>
<feature type="compositionally biased region" description="Basic and acidic residues" evidence="1">
    <location>
        <begin position="1"/>
        <end position="10"/>
    </location>
</feature>
<evidence type="ECO:0000256" key="1">
    <source>
        <dbReference type="SAM" id="MobiDB-lite"/>
    </source>
</evidence>